<dbReference type="Pfam" id="PF13557">
    <property type="entry name" value="Phenol_MetA_deg"/>
    <property type="match status" value="1"/>
</dbReference>
<reference evidence="2 3" key="1">
    <citation type="submission" date="2024-02" db="EMBL/GenBank/DDBJ databases">
        <title>A novel Gemmatimonadota bacterium.</title>
        <authorList>
            <person name="Du Z.-J."/>
            <person name="Ye Y.-Q."/>
        </authorList>
    </citation>
    <scope>NUCLEOTIDE SEQUENCE [LARGE SCALE GENOMIC DNA]</scope>
    <source>
        <strain evidence="2 3">DH-20</strain>
    </source>
</reference>
<protein>
    <submittedName>
        <fullName evidence="2">Transporter</fullName>
    </submittedName>
</protein>
<proteinExistence type="predicted"/>
<accession>A0ABU9E9N3</accession>
<feature type="chain" id="PRO_5045452728" evidence="1">
    <location>
        <begin position="28"/>
        <end position="292"/>
    </location>
</feature>
<dbReference type="EMBL" id="JBBHLI010000003">
    <property type="protein sequence ID" value="MEK9500809.1"/>
    <property type="molecule type" value="Genomic_DNA"/>
</dbReference>
<feature type="signal peptide" evidence="1">
    <location>
        <begin position="1"/>
        <end position="27"/>
    </location>
</feature>
<evidence type="ECO:0000313" key="2">
    <source>
        <dbReference type="EMBL" id="MEK9500809.1"/>
    </source>
</evidence>
<gene>
    <name evidence="2" type="ORF">WI372_07460</name>
</gene>
<sequence length="292" mass="29190">MTPTRRLAGVGLALLSGVALGAAPASAQIGALAVAAATAGSSGEYALAGAPVFSESGLVLDQGWSAGAFGVVTNTGTTFFDGFGGSVDGDVAQSNLSTGVFVAAGERAMVGAVLNPYVSTEFSAGGQSETFSGLGNLTLVGKLALNPDSPTRFAAGVSVELPTGDEDIVSQAMSVTAGLGASHPLDANTSLHGGLSLTFNGEDEDRFIESSTAIGFNGAVVRQLNPKTWLSGELLGSSVEGAWQVLLAPGLRFRAGERVFIDAGLAFGALSSDDAFPIDYGLAVGATLIPTR</sequence>
<name>A0ABU9E9N3_9BACT</name>
<comment type="caution">
    <text evidence="2">The sequence shown here is derived from an EMBL/GenBank/DDBJ whole genome shotgun (WGS) entry which is preliminary data.</text>
</comment>
<dbReference type="InterPro" id="IPR025737">
    <property type="entry name" value="FApF"/>
</dbReference>
<evidence type="ECO:0000313" key="3">
    <source>
        <dbReference type="Proteomes" id="UP001484239"/>
    </source>
</evidence>
<keyword evidence="1" id="KW-0732">Signal</keyword>
<organism evidence="2 3">
    <name type="scientific">Gaopeijia maritima</name>
    <dbReference type="NCBI Taxonomy" id="3119007"/>
    <lineage>
        <taxon>Bacteria</taxon>
        <taxon>Pseudomonadati</taxon>
        <taxon>Gemmatimonadota</taxon>
        <taxon>Longimicrobiia</taxon>
        <taxon>Gaopeijiales</taxon>
        <taxon>Gaopeijiaceae</taxon>
        <taxon>Gaopeijia</taxon>
    </lineage>
</organism>
<evidence type="ECO:0000256" key="1">
    <source>
        <dbReference type="SAM" id="SignalP"/>
    </source>
</evidence>
<dbReference type="Proteomes" id="UP001484239">
    <property type="component" value="Unassembled WGS sequence"/>
</dbReference>
<keyword evidence="3" id="KW-1185">Reference proteome</keyword>
<dbReference type="RefSeq" id="WP_405286662.1">
    <property type="nucleotide sequence ID" value="NZ_JBBHLI010000003.1"/>
</dbReference>